<evidence type="ECO:0000313" key="3">
    <source>
        <dbReference type="Proteomes" id="UP000194236"/>
    </source>
</evidence>
<accession>A0A1Y3ALA2</accession>
<dbReference type="EMBL" id="MUJZ01071574">
    <property type="protein sequence ID" value="OTF69229.1"/>
    <property type="molecule type" value="Genomic_DNA"/>
</dbReference>
<feature type="region of interest" description="Disordered" evidence="1">
    <location>
        <begin position="13"/>
        <end position="43"/>
    </location>
</feature>
<evidence type="ECO:0000313" key="2">
    <source>
        <dbReference type="EMBL" id="OTF69229.1"/>
    </source>
</evidence>
<dbReference type="Proteomes" id="UP000194236">
    <property type="component" value="Unassembled WGS sequence"/>
</dbReference>
<protein>
    <submittedName>
        <fullName evidence="2">Uncharacterized protein</fullName>
    </submittedName>
</protein>
<dbReference type="AlphaFoldDB" id="A0A1Y3ALA2"/>
<keyword evidence="3" id="KW-1185">Reference proteome</keyword>
<name>A0A1Y3ALA2_EURMA</name>
<gene>
    <name evidence="2" type="ORF">BLA29_002825</name>
</gene>
<feature type="compositionally biased region" description="Pro residues" evidence="1">
    <location>
        <begin position="25"/>
        <end position="38"/>
    </location>
</feature>
<comment type="caution">
    <text evidence="2">The sequence shown here is derived from an EMBL/GenBank/DDBJ whole genome shotgun (WGS) entry which is preliminary data.</text>
</comment>
<sequence>MSFKCYPLSMDNSSHHYHQISSKIPQPPAPPPPPPPPSSINSSSLLQYRSKAIKRSKSIMMNDDEIVTFTLERFISLFNKSNNDDSLSLLSLYNHCDPIIQLVVD</sequence>
<organism evidence="2 3">
    <name type="scientific">Euroglyphus maynei</name>
    <name type="common">Mayne's house dust mite</name>
    <dbReference type="NCBI Taxonomy" id="6958"/>
    <lineage>
        <taxon>Eukaryota</taxon>
        <taxon>Metazoa</taxon>
        <taxon>Ecdysozoa</taxon>
        <taxon>Arthropoda</taxon>
        <taxon>Chelicerata</taxon>
        <taxon>Arachnida</taxon>
        <taxon>Acari</taxon>
        <taxon>Acariformes</taxon>
        <taxon>Sarcoptiformes</taxon>
        <taxon>Astigmata</taxon>
        <taxon>Psoroptidia</taxon>
        <taxon>Analgoidea</taxon>
        <taxon>Pyroglyphidae</taxon>
        <taxon>Pyroglyphinae</taxon>
        <taxon>Euroglyphus</taxon>
    </lineage>
</organism>
<reference evidence="2 3" key="1">
    <citation type="submission" date="2017-03" db="EMBL/GenBank/DDBJ databases">
        <title>Genome Survey of Euroglyphus maynei.</title>
        <authorList>
            <person name="Arlian L.G."/>
            <person name="Morgan M.S."/>
            <person name="Rider S.D."/>
        </authorList>
    </citation>
    <scope>NUCLEOTIDE SEQUENCE [LARGE SCALE GENOMIC DNA]</scope>
    <source>
        <strain evidence="2">Arlian Lab</strain>
        <tissue evidence="2">Whole body</tissue>
    </source>
</reference>
<evidence type="ECO:0000256" key="1">
    <source>
        <dbReference type="SAM" id="MobiDB-lite"/>
    </source>
</evidence>
<proteinExistence type="predicted"/>